<accession>A0AAD4L2X5</accession>
<proteinExistence type="predicted"/>
<sequence>MLSKFAHAYDLPMQGARLDTLGTPLSWVLHSCGYEFRELSGRPSCPMVSAKYSSIICQPTFFVGVWWYGDSHQQNLNDRVYSYVLAVVLGSKYHWGCVYRHHSFVIRGCHPFSQWLLLRAFSSEFRSQVDIRALTTTFVRFYAVRIYQRTWIVRYSAPLSSVRCSEPKKECLHATRYCLYRLPISATRLGPDRVLSRVCYLQQSSVSGFQRPRNAVSETDPGFAIGKLTNSVNVRLTCSADSFLLKYSL</sequence>
<dbReference type="Proteomes" id="UP001201163">
    <property type="component" value="Unassembled WGS sequence"/>
</dbReference>
<gene>
    <name evidence="1" type="ORF">EDB92DRAFT_677832</name>
</gene>
<protein>
    <submittedName>
        <fullName evidence="1">Uncharacterized protein</fullName>
    </submittedName>
</protein>
<dbReference type="AlphaFoldDB" id="A0AAD4L2X5"/>
<comment type="caution">
    <text evidence="1">The sequence shown here is derived from an EMBL/GenBank/DDBJ whole genome shotgun (WGS) entry which is preliminary data.</text>
</comment>
<evidence type="ECO:0000313" key="2">
    <source>
        <dbReference type="Proteomes" id="UP001201163"/>
    </source>
</evidence>
<name>A0AAD4L2X5_9AGAM</name>
<reference evidence="1" key="1">
    <citation type="submission" date="2022-01" db="EMBL/GenBank/DDBJ databases">
        <title>Comparative genomics reveals a dynamic genome evolution in the ectomycorrhizal milk-cap (Lactarius) mushrooms.</title>
        <authorList>
            <consortium name="DOE Joint Genome Institute"/>
            <person name="Lebreton A."/>
            <person name="Tang N."/>
            <person name="Kuo A."/>
            <person name="LaButti K."/>
            <person name="Drula E."/>
            <person name="Barry K."/>
            <person name="Clum A."/>
            <person name="Lipzen A."/>
            <person name="Mousain D."/>
            <person name="Ng V."/>
            <person name="Wang R."/>
            <person name="Wang X."/>
            <person name="Dai Y."/>
            <person name="Henrissat B."/>
            <person name="Grigoriev I.V."/>
            <person name="Guerin-Laguette A."/>
            <person name="Yu F."/>
            <person name="Martin F.M."/>
        </authorList>
    </citation>
    <scope>NUCLEOTIDE SEQUENCE</scope>
    <source>
        <strain evidence="1">QP</strain>
    </source>
</reference>
<keyword evidence="2" id="KW-1185">Reference proteome</keyword>
<evidence type="ECO:0000313" key="1">
    <source>
        <dbReference type="EMBL" id="KAH8977886.1"/>
    </source>
</evidence>
<dbReference type="EMBL" id="JAKELL010000266">
    <property type="protein sequence ID" value="KAH8977886.1"/>
    <property type="molecule type" value="Genomic_DNA"/>
</dbReference>
<organism evidence="1 2">
    <name type="scientific">Lactarius akahatsu</name>
    <dbReference type="NCBI Taxonomy" id="416441"/>
    <lineage>
        <taxon>Eukaryota</taxon>
        <taxon>Fungi</taxon>
        <taxon>Dikarya</taxon>
        <taxon>Basidiomycota</taxon>
        <taxon>Agaricomycotina</taxon>
        <taxon>Agaricomycetes</taxon>
        <taxon>Russulales</taxon>
        <taxon>Russulaceae</taxon>
        <taxon>Lactarius</taxon>
    </lineage>
</organism>